<name>A0AAW8PBG1_9HYPH</name>
<dbReference type="EMBL" id="JAVLSH010000019">
    <property type="protein sequence ID" value="MDR9763761.1"/>
    <property type="molecule type" value="Genomic_DNA"/>
</dbReference>
<sequence>MSEAHIHDIAVIWDEDHDTRVLTAMEALYLKGLLSPVLLLGERKGALTLITASDFSSEISSVKLEWWRSQVEELCAEIDGDSWTLGFGTLGLVRNTIDTARIIHDAQDKVSTYLSNIYNLWKLGTWPLGEERPLRNKWERTAGD</sequence>
<accession>A0AAW8PBG1</accession>
<dbReference type="Proteomes" id="UP001269402">
    <property type="component" value="Unassembled WGS sequence"/>
</dbReference>
<protein>
    <submittedName>
        <fullName evidence="1">Uncharacterized protein</fullName>
    </submittedName>
</protein>
<keyword evidence="2" id="KW-1185">Reference proteome</keyword>
<organism evidence="1 2">
    <name type="scientific">Rhizobium redzepovicii</name>
    <dbReference type="NCBI Taxonomy" id="2867518"/>
    <lineage>
        <taxon>Bacteria</taxon>
        <taxon>Pseudomonadati</taxon>
        <taxon>Pseudomonadota</taxon>
        <taxon>Alphaproteobacteria</taxon>
        <taxon>Hyphomicrobiales</taxon>
        <taxon>Rhizobiaceae</taxon>
        <taxon>Rhizobium/Agrobacterium group</taxon>
        <taxon>Rhizobium</taxon>
    </lineage>
</organism>
<proteinExistence type="predicted"/>
<evidence type="ECO:0000313" key="2">
    <source>
        <dbReference type="Proteomes" id="UP001269402"/>
    </source>
</evidence>
<dbReference type="RefSeq" id="WP_310808712.1">
    <property type="nucleotide sequence ID" value="NZ_JAVLSH010000019.1"/>
</dbReference>
<comment type="caution">
    <text evidence="1">The sequence shown here is derived from an EMBL/GenBank/DDBJ whole genome shotgun (WGS) entry which is preliminary data.</text>
</comment>
<evidence type="ECO:0000313" key="1">
    <source>
        <dbReference type="EMBL" id="MDR9763761.1"/>
    </source>
</evidence>
<reference evidence="2" key="1">
    <citation type="submission" date="2023-07" db="EMBL/GenBank/DDBJ databases">
        <title>Genomic characterization of faba bean (Vicia faba) microsymbionts in Mexican soils.</title>
        <authorList>
            <person name="Rivera Orduna F.N."/>
            <person name="Guevara-Luna J."/>
            <person name="Yan J."/>
            <person name="Arroyo-Herrera I."/>
            <person name="Li Y."/>
            <person name="Vasquez-Murrieta M.S."/>
            <person name="Wang E.T."/>
        </authorList>
    </citation>
    <scope>NUCLEOTIDE SEQUENCE [LARGE SCALE GENOMIC DNA]</scope>
    <source>
        <strain evidence="2">CH6</strain>
    </source>
</reference>
<dbReference type="AlphaFoldDB" id="A0AAW8PBG1"/>
<gene>
    <name evidence="1" type="ORF">RJJ37_29735</name>
</gene>